<comment type="caution">
    <text evidence="7">The sequence shown here is derived from an EMBL/GenBank/DDBJ whole genome shotgun (WGS) entry which is preliminary data.</text>
</comment>
<dbReference type="PROSITE" id="PS51677">
    <property type="entry name" value="NODB"/>
    <property type="match status" value="1"/>
</dbReference>
<dbReference type="CDD" id="cd10967">
    <property type="entry name" value="CE4_GLA_like_6s"/>
    <property type="match status" value="1"/>
</dbReference>
<proteinExistence type="inferred from homology"/>
<dbReference type="PANTHER" id="PTHR34216">
    <property type="match status" value="1"/>
</dbReference>
<dbReference type="AlphaFoldDB" id="A0A2W5KQE0"/>
<reference evidence="7 8" key="1">
    <citation type="submission" date="2017-08" db="EMBL/GenBank/DDBJ databases">
        <title>Infants hospitalized years apart are colonized by the same room-sourced microbial strains.</title>
        <authorList>
            <person name="Brooks B."/>
            <person name="Olm M.R."/>
            <person name="Firek B.A."/>
            <person name="Baker R."/>
            <person name="Thomas B.C."/>
            <person name="Morowitz M.J."/>
            <person name="Banfield J.F."/>
        </authorList>
    </citation>
    <scope>NUCLEOTIDE SEQUENCE [LARGE SCALE GENOMIC DNA]</scope>
    <source>
        <strain evidence="7">S2_005_003_R2_43</strain>
    </source>
</reference>
<dbReference type="SUPFAM" id="SSF88713">
    <property type="entry name" value="Glycoside hydrolase/deacetylase"/>
    <property type="match status" value="1"/>
</dbReference>
<evidence type="ECO:0000256" key="2">
    <source>
        <dbReference type="ARBA" id="ARBA00010973"/>
    </source>
</evidence>
<sequence length="275" mass="29544">MRRALNDGGSVRSSGTGPVGIFQAADGLYGRAVNRALRLRPFRPAIISTATPIVSFTFDDVPDTALSAGATILERHGVRGTFYIAGGLAGRIEPRRRLIDLDGCRELAERGHEIGCHTFAHRPVRRLLGQTLPADLDRNADYLEAIDGGRGVRNFAFPYNAGSLTALGELSRRYRACRAGGDGINRGTVDLCFLKGMEIRQPEESAAALTGRIDEVVREPGWLIFFTHDVTASPTDHGCRPETLDRLVAYALSEGCAVLTVDAALDRLGLAGGVS</sequence>
<dbReference type="GO" id="GO:0005975">
    <property type="term" value="P:carbohydrate metabolic process"/>
    <property type="evidence" value="ECO:0007669"/>
    <property type="project" value="InterPro"/>
</dbReference>
<gene>
    <name evidence="7" type="ORF">DI565_00415</name>
</gene>
<evidence type="ECO:0000313" key="8">
    <source>
        <dbReference type="Proteomes" id="UP000249577"/>
    </source>
</evidence>
<dbReference type="InterPro" id="IPR051398">
    <property type="entry name" value="Polysacch_Deacetylase"/>
</dbReference>
<feature type="domain" description="NodB homology" evidence="6">
    <location>
        <begin position="52"/>
        <end position="275"/>
    </location>
</feature>
<evidence type="ECO:0000256" key="5">
    <source>
        <dbReference type="ARBA" id="ARBA00032976"/>
    </source>
</evidence>
<dbReference type="EMBL" id="QFPN01000001">
    <property type="protein sequence ID" value="PZQ19332.1"/>
    <property type="molecule type" value="Genomic_DNA"/>
</dbReference>
<protein>
    <recommendedName>
        <fullName evidence="3">Chitooligosaccharide deacetylase</fullName>
    </recommendedName>
    <alternativeName>
        <fullName evidence="5">Nodulation protein B</fullName>
    </alternativeName>
</protein>
<dbReference type="Gene3D" id="3.20.20.370">
    <property type="entry name" value="Glycoside hydrolase/deacetylase"/>
    <property type="match status" value="1"/>
</dbReference>
<evidence type="ECO:0000259" key="6">
    <source>
        <dbReference type="PROSITE" id="PS51677"/>
    </source>
</evidence>
<organism evidence="7 8">
    <name type="scientific">Ancylobacter novellus</name>
    <name type="common">Thiobacillus novellus</name>
    <dbReference type="NCBI Taxonomy" id="921"/>
    <lineage>
        <taxon>Bacteria</taxon>
        <taxon>Pseudomonadati</taxon>
        <taxon>Pseudomonadota</taxon>
        <taxon>Alphaproteobacteria</taxon>
        <taxon>Hyphomicrobiales</taxon>
        <taxon>Xanthobacteraceae</taxon>
        <taxon>Ancylobacter</taxon>
    </lineage>
</organism>
<dbReference type="InterPro" id="IPR002509">
    <property type="entry name" value="NODB_dom"/>
</dbReference>
<name>A0A2W5KQE0_ANCNO</name>
<evidence type="ECO:0000256" key="4">
    <source>
        <dbReference type="ARBA" id="ARBA00022729"/>
    </source>
</evidence>
<accession>A0A2W5KQE0</accession>
<evidence type="ECO:0000313" key="7">
    <source>
        <dbReference type="EMBL" id="PZQ19332.1"/>
    </source>
</evidence>
<comment type="function">
    <text evidence="1">Is involved in generating a small heat-stable compound (Nod), an acylated oligomer of N-acetylglucosamine, that stimulates mitosis in various plant protoplasts.</text>
</comment>
<dbReference type="GO" id="GO:0016810">
    <property type="term" value="F:hydrolase activity, acting on carbon-nitrogen (but not peptide) bonds"/>
    <property type="evidence" value="ECO:0007669"/>
    <property type="project" value="InterPro"/>
</dbReference>
<dbReference type="PANTHER" id="PTHR34216:SF11">
    <property type="entry name" value="CHITOOLIGOSACCHARIDE DEACETYLASE"/>
    <property type="match status" value="1"/>
</dbReference>
<evidence type="ECO:0000256" key="1">
    <source>
        <dbReference type="ARBA" id="ARBA00003236"/>
    </source>
</evidence>
<comment type="similarity">
    <text evidence="2">Belongs to the polysaccharide deacetylase family.</text>
</comment>
<dbReference type="InterPro" id="IPR011330">
    <property type="entry name" value="Glyco_hydro/deAcase_b/a-brl"/>
</dbReference>
<evidence type="ECO:0000256" key="3">
    <source>
        <dbReference type="ARBA" id="ARBA00020071"/>
    </source>
</evidence>
<keyword evidence="4" id="KW-0732">Signal</keyword>
<dbReference type="Pfam" id="PF01522">
    <property type="entry name" value="Polysacc_deac_1"/>
    <property type="match status" value="1"/>
</dbReference>
<dbReference type="Proteomes" id="UP000249577">
    <property type="component" value="Unassembled WGS sequence"/>
</dbReference>